<evidence type="ECO:0000256" key="1">
    <source>
        <dbReference type="SAM" id="MobiDB-lite"/>
    </source>
</evidence>
<gene>
    <name evidence="4" type="ORF">GBM95_05580</name>
</gene>
<reference evidence="4 5" key="1">
    <citation type="submission" date="2019-10" db="EMBL/GenBank/DDBJ databases">
        <title>Genome diversity of Sutterella seckii.</title>
        <authorList>
            <person name="Chaplin A.V."/>
            <person name="Sokolova S.R."/>
            <person name="Mosin K.A."/>
            <person name="Ivanova E.L."/>
            <person name="Kochetkova T.O."/>
            <person name="Goltsov A.Y."/>
            <person name="Trofimov D.Y."/>
            <person name="Efimov B.A."/>
        </authorList>
    </citation>
    <scope>NUCLEOTIDE SEQUENCE [LARGE SCALE GENOMIC DNA]</scope>
    <source>
        <strain evidence="4 5">ASD393</strain>
    </source>
</reference>
<evidence type="ECO:0000313" key="5">
    <source>
        <dbReference type="Proteomes" id="UP000430564"/>
    </source>
</evidence>
<evidence type="ECO:0000259" key="2">
    <source>
        <dbReference type="Pfam" id="PF03235"/>
    </source>
</evidence>
<dbReference type="Proteomes" id="UP000430564">
    <property type="component" value="Unassembled WGS sequence"/>
</dbReference>
<evidence type="ECO:0000313" key="4">
    <source>
        <dbReference type="EMBL" id="KAB7660736.1"/>
    </source>
</evidence>
<organism evidence="4 5">
    <name type="scientific">Sutterella seckii</name>
    <dbReference type="NCBI Taxonomy" id="1944635"/>
    <lineage>
        <taxon>Bacteria</taxon>
        <taxon>Pseudomonadati</taxon>
        <taxon>Pseudomonadota</taxon>
        <taxon>Betaproteobacteria</taxon>
        <taxon>Burkholderiales</taxon>
        <taxon>Sutterellaceae</taxon>
        <taxon>Sutterella</taxon>
    </lineage>
</organism>
<dbReference type="Pfam" id="PF03235">
    <property type="entry name" value="GmrSD_N"/>
    <property type="match status" value="1"/>
</dbReference>
<sequence>MQKTTSASKNILLMPASRGTPMNTDEARVENDAKAQAGQSFEASLESIGSLREQIEEKKLSLVIPAFQRGYSWREEQVAQLMEDLIDAWRSSHSEPYSLGTIVCTRSTGKNSNELQVLDGQQRLTTIDILLNELSPKEKKDKNRCGELIAAYRYLTAKENADKTRLPRHDLQMKAIRDRLEDVDRARFLEWLKENILVMLVVLPLKAGAQNEASKMFEIINVRGQQLSLLDQLKSRFLQIFGDAHPLDRSFFNQIWNDCERRLSSYEECVKGHSFDEMKAAMKAAEGSVEAQRKELSLGKMLLKEAAPNTNIPAEQTEAPVVPASLQLSPIDMLNLLVMANEILKLRMGRGDPYALSRTEEAGAVKDIRSRFDWLFKNTEKDVPPAGPENLMCLMFVMSVLVRVVGKWTPFRDAKTYDVAGGMKTPLRQLALSFMAANSYQASGQYWLLVLGAFALESGLKGEQLPKEAAQFKESLLQVFDGKAGRDLEAEALARLVAWGFTYARSRLDGSATKIAYELAVSRTSGKDLLAEAAEEVAEEVEEWRYGDGIRQWLLFFIDWMLWFDAAGSTKQKNRLRALMAEAAGGIAGEKNLMPFKDALIAQEFMNSFENFLRNEFRIVSRGQIDHWFAQKTAQNTKEKNGSDEANLDDRVHRLGNLALIDPSTNTKWTDKAPEQRVKEMPGNPSPKLKWTAELTEAAASSGGAFSLEIIPAITKIWSRYLTEFRLP</sequence>
<dbReference type="InterPro" id="IPR004919">
    <property type="entry name" value="GmrSD_N"/>
</dbReference>
<feature type="region of interest" description="Disordered" evidence="1">
    <location>
        <begin position="1"/>
        <end position="24"/>
    </location>
</feature>
<comment type="caution">
    <text evidence="4">The sequence shown here is derived from an EMBL/GenBank/DDBJ whole genome shotgun (WGS) entry which is preliminary data.</text>
</comment>
<dbReference type="InterPro" id="IPR011089">
    <property type="entry name" value="GmrSD_C"/>
</dbReference>
<proteinExistence type="predicted"/>
<dbReference type="PANTHER" id="PTHR35149">
    <property type="entry name" value="SLL5132 PROTEIN"/>
    <property type="match status" value="1"/>
</dbReference>
<feature type="domain" description="GmrSD restriction endonucleases N-terminal" evidence="2">
    <location>
        <begin position="56"/>
        <end position="237"/>
    </location>
</feature>
<dbReference type="AlphaFoldDB" id="A0A6I1EYC8"/>
<dbReference type="EMBL" id="WEHX01000026">
    <property type="protein sequence ID" value="KAB7660736.1"/>
    <property type="molecule type" value="Genomic_DNA"/>
</dbReference>
<name>A0A6I1EYC8_9BURK</name>
<dbReference type="PANTHER" id="PTHR35149:SF2">
    <property type="entry name" value="DUF262 DOMAIN-CONTAINING PROTEIN"/>
    <property type="match status" value="1"/>
</dbReference>
<accession>A0A6I1EYC8</accession>
<feature type="domain" description="GmrSD restriction endonucleases C-terminal" evidence="3">
    <location>
        <begin position="616"/>
        <end position="680"/>
    </location>
</feature>
<evidence type="ECO:0000259" key="3">
    <source>
        <dbReference type="Pfam" id="PF07510"/>
    </source>
</evidence>
<dbReference type="Pfam" id="PF07510">
    <property type="entry name" value="GmrSD_C"/>
    <property type="match status" value="1"/>
</dbReference>
<protein>
    <submittedName>
        <fullName evidence="4">DUF262 domain-containing protein</fullName>
    </submittedName>
</protein>
<dbReference type="RefSeq" id="WP_152158187.1">
    <property type="nucleotide sequence ID" value="NZ_WEHX01000026.1"/>
</dbReference>
<dbReference type="OrthoDB" id="3654724at2"/>